<feature type="region of interest" description="Disordered" evidence="4">
    <location>
        <begin position="550"/>
        <end position="573"/>
    </location>
</feature>
<reference evidence="8" key="1">
    <citation type="journal article" date="2023" name="Mar. Drugs">
        <title>Gemmata algarum, a Novel Planctomycete Isolated from an Algal Mat, Displays Antimicrobial Activity.</title>
        <authorList>
            <person name="Kumar G."/>
            <person name="Kallscheuer N."/>
            <person name="Kashif M."/>
            <person name="Ahamad S."/>
            <person name="Jagadeeshwari U."/>
            <person name="Pannikurungottu S."/>
            <person name="Haufschild T."/>
            <person name="Kabuu M."/>
            <person name="Sasikala C."/>
            <person name="Jogler C."/>
            <person name="Ramana C."/>
        </authorList>
    </citation>
    <scope>NUCLEOTIDE SEQUENCE [LARGE SCALE GENOMIC DNA]</scope>
    <source>
        <strain evidence="8">JC673</strain>
    </source>
</reference>
<evidence type="ECO:0000256" key="1">
    <source>
        <dbReference type="ARBA" id="ARBA00022729"/>
    </source>
</evidence>
<feature type="compositionally biased region" description="Basic and acidic residues" evidence="4">
    <location>
        <begin position="554"/>
        <end position="567"/>
    </location>
</feature>
<organism evidence="7 8">
    <name type="scientific">Gemmata algarum</name>
    <dbReference type="NCBI Taxonomy" id="2975278"/>
    <lineage>
        <taxon>Bacteria</taxon>
        <taxon>Pseudomonadati</taxon>
        <taxon>Planctomycetota</taxon>
        <taxon>Planctomycetia</taxon>
        <taxon>Gemmatales</taxon>
        <taxon>Gemmataceae</taxon>
        <taxon>Gemmata</taxon>
    </lineage>
</organism>
<feature type="region of interest" description="Disordered" evidence="4">
    <location>
        <begin position="356"/>
        <end position="375"/>
    </location>
</feature>
<comment type="caution">
    <text evidence="7">The sequence shown here is derived from an EMBL/GenBank/DDBJ whole genome shotgun (WGS) entry which is preliminary data.</text>
</comment>
<evidence type="ECO:0000313" key="7">
    <source>
        <dbReference type="EMBL" id="MDY3558219.1"/>
    </source>
</evidence>
<evidence type="ECO:0000256" key="3">
    <source>
        <dbReference type="SAM" id="Coils"/>
    </source>
</evidence>
<accession>A0ABU5ESJ5</accession>
<dbReference type="InterPro" id="IPR050473">
    <property type="entry name" value="A2M/Complement_sys"/>
</dbReference>
<dbReference type="EMBL" id="JAXBLV010000020">
    <property type="protein sequence ID" value="MDY3558219.1"/>
    <property type="molecule type" value="Genomic_DNA"/>
</dbReference>
<evidence type="ECO:0000313" key="8">
    <source>
        <dbReference type="Proteomes" id="UP001272242"/>
    </source>
</evidence>
<dbReference type="InterPro" id="IPR047565">
    <property type="entry name" value="Alpha-macroglob_thiol-ester_cl"/>
</dbReference>
<dbReference type="SMART" id="SM01360">
    <property type="entry name" value="A2M"/>
    <property type="match status" value="1"/>
</dbReference>
<feature type="transmembrane region" description="Helical" evidence="5">
    <location>
        <begin position="947"/>
        <end position="968"/>
    </location>
</feature>
<protein>
    <submittedName>
        <fullName evidence="7">Alpha-2-macroglobulin</fullName>
    </submittedName>
</protein>
<dbReference type="CDD" id="cd02891">
    <property type="entry name" value="A2M_like"/>
    <property type="match status" value="1"/>
</dbReference>
<dbReference type="InterPro" id="IPR001599">
    <property type="entry name" value="Macroglobln_a2"/>
</dbReference>
<keyword evidence="1" id="KW-0732">Signal</keyword>
<keyword evidence="5" id="KW-0812">Transmembrane</keyword>
<evidence type="ECO:0000256" key="4">
    <source>
        <dbReference type="SAM" id="MobiDB-lite"/>
    </source>
</evidence>
<evidence type="ECO:0000256" key="5">
    <source>
        <dbReference type="SAM" id="Phobius"/>
    </source>
</evidence>
<dbReference type="RefSeq" id="WP_320685177.1">
    <property type="nucleotide sequence ID" value="NZ_JAXBLV010000020.1"/>
</dbReference>
<dbReference type="Gene3D" id="2.60.40.1930">
    <property type="match status" value="1"/>
</dbReference>
<dbReference type="PANTHER" id="PTHR11412">
    <property type="entry name" value="MACROGLOBULIN / COMPLEMENT"/>
    <property type="match status" value="1"/>
</dbReference>
<feature type="domain" description="Alpha-2-macroglobulin" evidence="6">
    <location>
        <begin position="1192"/>
        <end position="1282"/>
    </location>
</feature>
<feature type="transmembrane region" description="Helical" evidence="5">
    <location>
        <begin position="980"/>
        <end position="1000"/>
    </location>
</feature>
<dbReference type="InterPro" id="IPR011626">
    <property type="entry name" value="Alpha-macroglobulin_TED"/>
</dbReference>
<keyword evidence="5" id="KW-1133">Transmembrane helix</keyword>
<feature type="coiled-coil region" evidence="3">
    <location>
        <begin position="120"/>
        <end position="179"/>
    </location>
</feature>
<dbReference type="Gene3D" id="1.50.10.20">
    <property type="match status" value="1"/>
</dbReference>
<dbReference type="Pfam" id="PF07678">
    <property type="entry name" value="TED_complement"/>
    <property type="match status" value="1"/>
</dbReference>
<keyword evidence="8" id="KW-1185">Reference proteome</keyword>
<proteinExistence type="predicted"/>
<name>A0ABU5ESJ5_9BACT</name>
<evidence type="ECO:0000259" key="6">
    <source>
        <dbReference type="SMART" id="SM01360"/>
    </source>
</evidence>
<dbReference type="SUPFAM" id="SSF48239">
    <property type="entry name" value="Terpenoid cyclases/Protein prenyltransferases"/>
    <property type="match status" value="1"/>
</dbReference>
<sequence>MTPASEILTELQPLLDALCEETITPEQTQRLEELVLMHPEAEAHYIRFMSFQADLIGHFAGLPEPPAAPAVVEPKAVPATAEKASRVPSWKAIAWVAVVGTVGVLIGSQVYGYAARAREVARAEEKIAERRAELARLRAEQAATREEQRRPLAAALAREAELAQEYTKARDDARRAIEEKEFVVRLSGPTHVQPGAPNKWTVETLRNGAVGRPRRLDLIVKDARGGELLRKTDDKPVGAMNLELPVAFWERVKPGTDLFLEVVAHTNDDRKSVLAERLSLARPVYVTHLVTDKPLYKPGEVVRFRSLTLDRSTLKPPAHEQHLAFKLRDPADTVTPLATGNGRVLRDLKPVTGSDDQPLRGLGVGEHALSPDAPGGEYKLDLYEVESGTQKEALLETRTFIVNRYVPDVFEKKLEFDGKSYGPGDVVQARIEVSRTAGGPMKDARANVVAASGDKPFHEQPNARFTTAEGKTYLDVRFKLPADVFEKVAPGAVPNATLSVNVVDGSDAEAIVRPIPLVTKNLKVEFLPEGGEMVENVPGRVYFMVRTPGAAGKPGDRARGSEGKPADLKGTITDGTNTIAEVSTLTDAENPGVNRGHGAFVLTPKRGVKYFLKVSSPLGITPPTPNGFPLPAAKPDGVALTALDAATPRGGAVRVRLHSARGPKTLHIGAYARGNLIAHQKVELEANAPLDVSLKGDEAAGGVTRVTVFEELSGDAPGRTALVPRAERLVFRGSGEHLVLDAKPDRDRYTPGGKVKLDLSARNEKGQPAPAVLLVGVVNRSVITMADNKHDRLQSTHFLLSGEVRNSAELEHADFLLTDHPKAAVALDLLLGTQGWRRFAEQDVAPPQAEDHADVDQMLVAHGQRPTAPLELFKLEEQRIAAEFAPRVEQVRLTTAAVEAEFNALSAQGNEAVTAADAAVSAAQIEKSVATSELNEYSERFDTARDAAVPVLTVVLVLTLAFLAFKGLVAVTGGARRSSAVLVTAGLVVLGAIALMSGYVTMGKKSAPTFEFVGSSIAPPGAGRGGSFSRQSRSPGANAGAVMEAAQAAPAPAPGIGPQGPRKWIDQTGGTPAPQKPIPAGVPNLPAPAAAFFPPGRGLVLDRNQRTPSQVGVKPSSEKEWLAHALAQRPVGGKVALGPPVRDGFPEAPVLDPVAQSTARPVTPTVAPSVVREYAHERDPALGEVRADFTETVYWHPVLVLPASGTASVEFQLSDDIARYQVLVAGHTLDGRVGAITKTIEARKPFSLDPKLPLEVAHTDTIDVPVRVTNDSAVRRNVAFATAATGFKTDGSLKGAINLDPFKSGRQFLKLNADTRDGPASLVIEGTSIPAADKHIIRRAVRVVPDGFPGVGAFSDMLEKGRATSSVMLPKDVVPGTLKVRLEMYPTSMSDLVKGLDGLLREPHGCFEQTSTTNYPNALILDYLNQSNQANPEAATRARGLLDRGYGRLTSFECPDTPNRVRHGFEWFGKADRQHEALTAYGLLQFKDMARVHPVDPELIKRTQAFLLSRRDGKGGFLRNARALDGFGGSPKPTTDAYIVWALVESDPEDKEKLDLRTEIAALKAAALDERSATGRDAYTVALAANVALLRGDRETGHKLLDRLKEKHAKGGAVTGGVTSITRSGGRDLQIETTALALLGWLRANDPSYATAAKESIKWIAQQRGGYGGFGSTQSTIMALKALALHAQKNKHPAEAGELRLLVDGTVAATRTFTPNDVDVIGLDVPNPETVFKLGGRNEIAIATDAKQPYPFALSYTYTTLTPLSAERCAVRIATKLAREEAAEGDTVPLAVTLENRQKQGQGMTTAVIGIPAGMKVPTDLKQLTDLREKGAVAYFELKGSRELVLYWRELAPEQKVELSIDLVCDVPGTYRGPASRGYLYYDADYKHWVEPLSIRITPAAGNE</sequence>
<dbReference type="InterPro" id="IPR008930">
    <property type="entry name" value="Terpenoid_cyclase/PrenylTrfase"/>
</dbReference>
<dbReference type="Pfam" id="PF00207">
    <property type="entry name" value="A2M"/>
    <property type="match status" value="1"/>
</dbReference>
<gene>
    <name evidence="7" type="ORF">R5W23_003128</name>
</gene>
<dbReference type="PANTHER" id="PTHR11412:SF136">
    <property type="entry name" value="CD109 ANTIGEN"/>
    <property type="match status" value="1"/>
</dbReference>
<dbReference type="SMART" id="SM01419">
    <property type="entry name" value="Thiol-ester_cl"/>
    <property type="match status" value="1"/>
</dbReference>
<evidence type="ECO:0000256" key="2">
    <source>
        <dbReference type="ARBA" id="ARBA00022966"/>
    </source>
</evidence>
<keyword evidence="3" id="KW-0175">Coiled coil</keyword>
<dbReference type="Proteomes" id="UP001272242">
    <property type="component" value="Unassembled WGS sequence"/>
</dbReference>
<keyword evidence="2" id="KW-0882">Thioester bond</keyword>
<keyword evidence="5" id="KW-0472">Membrane</keyword>